<evidence type="ECO:0000256" key="2">
    <source>
        <dbReference type="ARBA" id="ARBA00023180"/>
    </source>
</evidence>
<dbReference type="InterPro" id="IPR011001">
    <property type="entry name" value="Saposin-like"/>
</dbReference>
<feature type="chain" id="PRO_5042277822" evidence="3">
    <location>
        <begin position="17"/>
        <end position="229"/>
    </location>
</feature>
<evidence type="ECO:0000256" key="3">
    <source>
        <dbReference type="SAM" id="SignalP"/>
    </source>
</evidence>
<protein>
    <submittedName>
        <fullName evidence="6">Saposin B-type domain-containing protein</fullName>
    </submittedName>
</protein>
<dbReference type="SMART" id="SM00741">
    <property type="entry name" value="SapB"/>
    <property type="match status" value="2"/>
</dbReference>
<organism evidence="5 6">
    <name type="scientific">Mesorhabditis belari</name>
    <dbReference type="NCBI Taxonomy" id="2138241"/>
    <lineage>
        <taxon>Eukaryota</taxon>
        <taxon>Metazoa</taxon>
        <taxon>Ecdysozoa</taxon>
        <taxon>Nematoda</taxon>
        <taxon>Chromadorea</taxon>
        <taxon>Rhabditida</taxon>
        <taxon>Rhabditina</taxon>
        <taxon>Rhabditomorpha</taxon>
        <taxon>Rhabditoidea</taxon>
        <taxon>Rhabditidae</taxon>
        <taxon>Mesorhabditinae</taxon>
        <taxon>Mesorhabditis</taxon>
    </lineage>
</organism>
<feature type="domain" description="Saposin B-type" evidence="4">
    <location>
        <begin position="134"/>
        <end position="216"/>
    </location>
</feature>
<name>A0AAF3FHN8_9BILA</name>
<evidence type="ECO:0000313" key="5">
    <source>
        <dbReference type="Proteomes" id="UP000887575"/>
    </source>
</evidence>
<feature type="domain" description="Saposin B-type" evidence="4">
    <location>
        <begin position="33"/>
        <end position="112"/>
    </location>
</feature>
<keyword evidence="3" id="KW-0732">Signal</keyword>
<dbReference type="Pfam" id="PF03489">
    <property type="entry name" value="SapB_2"/>
    <property type="match status" value="2"/>
</dbReference>
<dbReference type="PROSITE" id="PS50015">
    <property type="entry name" value="SAP_B"/>
    <property type="match status" value="2"/>
</dbReference>
<dbReference type="PANTHER" id="PTHR11480">
    <property type="entry name" value="SAPOSIN-RELATED"/>
    <property type="match status" value="1"/>
</dbReference>
<feature type="signal peptide" evidence="3">
    <location>
        <begin position="1"/>
        <end position="16"/>
    </location>
</feature>
<dbReference type="PANTHER" id="PTHR11480:SF3">
    <property type="entry name" value="BCDNA.GH08312"/>
    <property type="match status" value="1"/>
</dbReference>
<dbReference type="Proteomes" id="UP000887575">
    <property type="component" value="Unassembled WGS sequence"/>
</dbReference>
<evidence type="ECO:0000259" key="4">
    <source>
        <dbReference type="PROSITE" id="PS50015"/>
    </source>
</evidence>
<dbReference type="InterPro" id="IPR051428">
    <property type="entry name" value="Sphingo_Act-Surfact_Prot"/>
</dbReference>
<evidence type="ECO:0000256" key="1">
    <source>
        <dbReference type="ARBA" id="ARBA00023157"/>
    </source>
</evidence>
<dbReference type="SUPFAM" id="SSF47862">
    <property type="entry name" value="Saposin"/>
    <property type="match status" value="2"/>
</dbReference>
<dbReference type="AlphaFoldDB" id="A0AAF3FHN8"/>
<evidence type="ECO:0000313" key="6">
    <source>
        <dbReference type="WBParaSite" id="MBELARI_LOCUS6399"/>
    </source>
</evidence>
<proteinExistence type="predicted"/>
<dbReference type="Gene3D" id="1.10.225.10">
    <property type="entry name" value="Saposin-like"/>
    <property type="match status" value="2"/>
</dbReference>
<keyword evidence="5" id="KW-1185">Reference proteome</keyword>
<reference evidence="6" key="1">
    <citation type="submission" date="2024-02" db="UniProtKB">
        <authorList>
            <consortium name="WormBaseParasite"/>
        </authorList>
    </citation>
    <scope>IDENTIFICATION</scope>
</reference>
<dbReference type="InterPro" id="IPR008138">
    <property type="entry name" value="SapB_2"/>
</dbReference>
<keyword evidence="1" id="KW-1015">Disulfide bond</keyword>
<accession>A0AAF3FHN8</accession>
<dbReference type="WBParaSite" id="MBELARI_LOCUS6399">
    <property type="protein sequence ID" value="MBELARI_LOCUS6399"/>
    <property type="gene ID" value="MBELARI_LOCUS6399"/>
</dbReference>
<dbReference type="InterPro" id="IPR008139">
    <property type="entry name" value="SaposinB_dom"/>
</dbReference>
<sequence>MMQLLYLLTFVGVMAASREFHLRTNRISALPSWNSTCDECQTLVHRFHEALKDPVKMNELKALMRVLCHETSYVEECREFVNHLDEIIKMLDPYLSDAKAVCRYLHLCSKRMSQFHRLALLYTKWSRGIKSGTNDIVCDECQFAATELRQVVSDKTLQQEARDFLRTQVCGRFGKYRGDCDMVIEQFLPEFFQELEAALANPKKVCQEIGFCGNSRRNLGGFLGYLQEL</sequence>
<keyword evidence="2" id="KW-0325">Glycoprotein</keyword>